<dbReference type="Proteomes" id="UP000515150">
    <property type="component" value="Chromosome 5"/>
</dbReference>
<feature type="transmembrane region" description="Helical" evidence="7">
    <location>
        <begin position="264"/>
        <end position="288"/>
    </location>
</feature>
<dbReference type="GO" id="GO:0150079">
    <property type="term" value="P:negative regulation of neuroinflammatory response"/>
    <property type="evidence" value="ECO:0007669"/>
    <property type="project" value="TreeGrafter"/>
</dbReference>
<keyword evidence="2" id="KW-0677">Repeat</keyword>
<feature type="disulfide bond" evidence="5">
    <location>
        <begin position="137"/>
        <end position="155"/>
    </location>
</feature>
<feature type="domain" description="TNFR-Cys" evidence="9">
    <location>
        <begin position="112"/>
        <end position="155"/>
    </location>
</feature>
<name>A0A6P7MMK4_BETSP</name>
<feature type="domain" description="TNFR-Cys" evidence="9">
    <location>
        <begin position="69"/>
        <end position="111"/>
    </location>
</feature>
<feature type="repeat" description="TNFR-Cys" evidence="5">
    <location>
        <begin position="69"/>
        <end position="111"/>
    </location>
</feature>
<comment type="caution">
    <text evidence="5">Lacks conserved residue(s) required for the propagation of feature annotation.</text>
</comment>
<sequence length="494" mass="52584">MKDLPVLLVLLIAQLCKVCPLPHPPDSHGSCGDNPQKYVSDSNLCCSKCPPGHRVVKECTGTAETVCEPCKPGQYMENWNYATNCLSCTKCKSGNGLEYAQNCSATSKNKCICKSGWYCDMGYSDGYCTTCERYRTCKVGFGVVVKGTEDSNTKCKACPDGTFSDKPSYTDPCRPHTNCGGRAVLRKGNATADTVCEPEVPTTSTAPQSSMNETSTLRAASTVTTMHSVTSDQALTAASTQSDISVTTLNTSTKSPAPKTGPGFHTAATVCGVIAVLFLITIILLCFCKSYCTKDTQMHYKVDANGNSEICEKLSLGCKDEIKLISSGIPSPEQLCLLEKGEASSDYSQYSNNTESLPRTCGSSSQESIGPLQSTMGLNNNQSSVLSEPMPLVSNTNTVISESSILTPSSPQPTSPQIVNPVTTSPHVNVNITFHIGNGSCGTQSVMSTDLKQADCGLPFGEKEESFSIPQQEDGKQSLMSVQESTICCVQLPA</sequence>
<dbReference type="GO" id="GO:0042129">
    <property type="term" value="P:regulation of T cell proliferation"/>
    <property type="evidence" value="ECO:0007669"/>
    <property type="project" value="TreeGrafter"/>
</dbReference>
<evidence type="ECO:0000256" key="2">
    <source>
        <dbReference type="ARBA" id="ARBA00022737"/>
    </source>
</evidence>
<feature type="disulfide bond" evidence="5">
    <location>
        <begin position="70"/>
        <end position="85"/>
    </location>
</feature>
<dbReference type="SUPFAM" id="SSF57586">
    <property type="entry name" value="TNF receptor-like"/>
    <property type="match status" value="3"/>
</dbReference>
<dbReference type="GO" id="GO:0043120">
    <property type="term" value="F:tumor necrosis factor binding"/>
    <property type="evidence" value="ECO:0007669"/>
    <property type="project" value="TreeGrafter"/>
</dbReference>
<evidence type="ECO:0000313" key="12">
    <source>
        <dbReference type="RefSeq" id="XP_055364697.1"/>
    </source>
</evidence>
<dbReference type="GO" id="GO:0097191">
    <property type="term" value="P:extrinsic apoptotic signaling pathway"/>
    <property type="evidence" value="ECO:0007669"/>
    <property type="project" value="TreeGrafter"/>
</dbReference>
<dbReference type="PANTHER" id="PTHR47386">
    <property type="entry name" value="TUMOR NECROSIS FACTOR RECEPTOR SUPERFAMILY MEMBER 1B"/>
    <property type="match status" value="1"/>
</dbReference>
<dbReference type="GO" id="GO:0051044">
    <property type="term" value="P:positive regulation of membrane protein ectodomain proteolysis"/>
    <property type="evidence" value="ECO:0007669"/>
    <property type="project" value="TreeGrafter"/>
</dbReference>
<dbReference type="GeneID" id="114856265"/>
<accession>A0A6P7MMK4</accession>
<dbReference type="GO" id="GO:0006955">
    <property type="term" value="P:immune response"/>
    <property type="evidence" value="ECO:0007669"/>
    <property type="project" value="InterPro"/>
</dbReference>
<feature type="disulfide bond" evidence="5">
    <location>
        <begin position="49"/>
        <end position="67"/>
    </location>
</feature>
<feature type="repeat" description="TNFR-Cys" evidence="5">
    <location>
        <begin position="30"/>
        <end position="67"/>
    </location>
</feature>
<keyword evidence="3 5" id="KW-1015">Disulfide bond</keyword>
<protein>
    <submittedName>
        <fullName evidence="11 12">Tumor necrosis factor receptor superfamily member 1B isoform X1</fullName>
    </submittedName>
</protein>
<keyword evidence="7" id="KW-1133">Transmembrane helix</keyword>
<organism evidence="10 11">
    <name type="scientific">Betta splendens</name>
    <name type="common">Siamese fighting fish</name>
    <dbReference type="NCBI Taxonomy" id="158456"/>
    <lineage>
        <taxon>Eukaryota</taxon>
        <taxon>Metazoa</taxon>
        <taxon>Chordata</taxon>
        <taxon>Craniata</taxon>
        <taxon>Vertebrata</taxon>
        <taxon>Euteleostomi</taxon>
        <taxon>Actinopterygii</taxon>
        <taxon>Neopterygii</taxon>
        <taxon>Teleostei</taxon>
        <taxon>Neoteleostei</taxon>
        <taxon>Acanthomorphata</taxon>
        <taxon>Anabantaria</taxon>
        <taxon>Anabantiformes</taxon>
        <taxon>Anabantoidei</taxon>
        <taxon>Osphronemidae</taxon>
        <taxon>Betta</taxon>
    </lineage>
</organism>
<evidence type="ECO:0000313" key="10">
    <source>
        <dbReference type="Proteomes" id="UP000515150"/>
    </source>
</evidence>
<keyword evidence="10" id="KW-1185">Reference proteome</keyword>
<feature type="disulfide bond" evidence="5">
    <location>
        <begin position="113"/>
        <end position="128"/>
    </location>
</feature>
<dbReference type="InParanoid" id="A0A6P7MMK4"/>
<dbReference type="RefSeq" id="XP_055364697.1">
    <property type="nucleotide sequence ID" value="XM_055508722.1"/>
</dbReference>
<feature type="region of interest" description="Disordered" evidence="6">
    <location>
        <begin position="348"/>
        <end position="368"/>
    </location>
</feature>
<dbReference type="InterPro" id="IPR008063">
    <property type="entry name" value="Fas_rcpt"/>
</dbReference>
<dbReference type="GO" id="GO:0002724">
    <property type="term" value="P:regulation of T cell cytokine production"/>
    <property type="evidence" value="ECO:0007669"/>
    <property type="project" value="TreeGrafter"/>
</dbReference>
<dbReference type="PROSITE" id="PS50050">
    <property type="entry name" value="TNFR_NGFR_2"/>
    <property type="match status" value="4"/>
</dbReference>
<evidence type="ECO:0000256" key="6">
    <source>
        <dbReference type="SAM" id="MobiDB-lite"/>
    </source>
</evidence>
<evidence type="ECO:0000256" key="8">
    <source>
        <dbReference type="SAM" id="SignalP"/>
    </source>
</evidence>
<evidence type="ECO:0000256" key="5">
    <source>
        <dbReference type="PROSITE-ProRule" id="PRU00206"/>
    </source>
</evidence>
<feature type="repeat" description="TNFR-Cys" evidence="5">
    <location>
        <begin position="112"/>
        <end position="155"/>
    </location>
</feature>
<dbReference type="OrthoDB" id="8633482at2759"/>
<dbReference type="RefSeq" id="XP_029007912.1">
    <property type="nucleotide sequence ID" value="XM_029152079.3"/>
</dbReference>
<proteinExistence type="predicted"/>
<gene>
    <name evidence="11 12" type="primary">tnfrsf1b</name>
</gene>
<keyword evidence="7" id="KW-0472">Membrane</keyword>
<evidence type="ECO:0000256" key="1">
    <source>
        <dbReference type="ARBA" id="ARBA00022729"/>
    </source>
</evidence>
<feature type="domain" description="TNFR-Cys" evidence="9">
    <location>
        <begin position="157"/>
        <end position="196"/>
    </location>
</feature>
<dbReference type="GeneTree" id="ENSGT00940000166932"/>
<evidence type="ECO:0000256" key="7">
    <source>
        <dbReference type="SAM" id="Phobius"/>
    </source>
</evidence>
<dbReference type="GO" id="GO:0048714">
    <property type="term" value="P:positive regulation of oligodendrocyte differentiation"/>
    <property type="evidence" value="ECO:0007669"/>
    <property type="project" value="TreeGrafter"/>
</dbReference>
<dbReference type="SMART" id="SM00208">
    <property type="entry name" value="TNFR"/>
    <property type="match status" value="4"/>
</dbReference>
<keyword evidence="4" id="KW-0325">Glycoprotein</keyword>
<dbReference type="GO" id="GO:0008630">
    <property type="term" value="P:intrinsic apoptotic signaling pathway in response to DNA damage"/>
    <property type="evidence" value="ECO:0007669"/>
    <property type="project" value="TreeGrafter"/>
</dbReference>
<keyword evidence="1 8" id="KW-0732">Signal</keyword>
<dbReference type="AlphaFoldDB" id="A0A6P7MMK4"/>
<evidence type="ECO:0000313" key="11">
    <source>
        <dbReference type="RefSeq" id="XP_029007912.1"/>
    </source>
</evidence>
<dbReference type="GO" id="GO:0031643">
    <property type="term" value="P:positive regulation of myelination"/>
    <property type="evidence" value="ECO:0007669"/>
    <property type="project" value="TreeGrafter"/>
</dbReference>
<dbReference type="PROSITE" id="PS00652">
    <property type="entry name" value="TNFR_NGFR_1"/>
    <property type="match status" value="1"/>
</dbReference>
<dbReference type="Pfam" id="PF00020">
    <property type="entry name" value="TNFR_c6"/>
    <property type="match status" value="3"/>
</dbReference>
<dbReference type="GO" id="GO:0005031">
    <property type="term" value="F:tumor necrosis factor receptor activity"/>
    <property type="evidence" value="ECO:0007669"/>
    <property type="project" value="TreeGrafter"/>
</dbReference>
<dbReference type="KEGG" id="bspl:114856265"/>
<evidence type="ECO:0000256" key="3">
    <source>
        <dbReference type="ARBA" id="ARBA00023157"/>
    </source>
</evidence>
<dbReference type="PANTHER" id="PTHR47386:SF1">
    <property type="entry name" value="TUMOR NECROSIS FACTOR RECEPTOR SUPERFAMILY MEMBER 1B"/>
    <property type="match status" value="1"/>
</dbReference>
<feature type="disulfide bond" evidence="5">
    <location>
        <begin position="158"/>
        <end position="173"/>
    </location>
</feature>
<keyword evidence="7" id="KW-0812">Transmembrane</keyword>
<evidence type="ECO:0000259" key="9">
    <source>
        <dbReference type="PROSITE" id="PS50050"/>
    </source>
</evidence>
<dbReference type="Gene3D" id="2.10.50.10">
    <property type="entry name" value="Tumor Necrosis Factor Receptor, subunit A, domain 2"/>
    <property type="match status" value="3"/>
</dbReference>
<feature type="repeat" description="TNFR-Cys" evidence="5">
    <location>
        <begin position="157"/>
        <end position="196"/>
    </location>
</feature>
<feature type="domain" description="TNFR-Cys" evidence="9">
    <location>
        <begin position="30"/>
        <end position="67"/>
    </location>
</feature>
<dbReference type="PRINTS" id="PR01680">
    <property type="entry name" value="TNFACTORR6"/>
</dbReference>
<feature type="signal peptide" evidence="8">
    <location>
        <begin position="1"/>
        <end position="20"/>
    </location>
</feature>
<reference evidence="11 12" key="1">
    <citation type="submission" date="2025-04" db="UniProtKB">
        <authorList>
            <consortium name="RefSeq"/>
        </authorList>
    </citation>
    <scope>IDENTIFICATION</scope>
</reference>
<feature type="chain" id="PRO_5044651700" evidence="8">
    <location>
        <begin position="21"/>
        <end position="494"/>
    </location>
</feature>
<feature type="disulfide bond" evidence="5">
    <location>
        <begin position="46"/>
        <end position="59"/>
    </location>
</feature>
<dbReference type="InterPro" id="IPR051670">
    <property type="entry name" value="TNF_chemokine_rcpt-like"/>
</dbReference>
<dbReference type="GO" id="GO:0016020">
    <property type="term" value="C:membrane"/>
    <property type="evidence" value="ECO:0007669"/>
    <property type="project" value="InterPro"/>
</dbReference>
<keyword evidence="11 12" id="KW-0675">Receptor</keyword>
<evidence type="ECO:0000256" key="4">
    <source>
        <dbReference type="ARBA" id="ARBA00023180"/>
    </source>
</evidence>
<dbReference type="InterPro" id="IPR001368">
    <property type="entry name" value="TNFR/NGFR_Cys_rich_reg"/>
</dbReference>
<dbReference type="CTD" id="7133"/>